<comment type="caution">
    <text evidence="2">The sequence shown here is derived from an EMBL/GenBank/DDBJ whole genome shotgun (WGS) entry which is preliminary data.</text>
</comment>
<evidence type="ECO:0000313" key="7">
    <source>
        <dbReference type="Proteomes" id="UP000435112"/>
    </source>
</evidence>
<keyword evidence="6" id="KW-1185">Reference proteome</keyword>
<dbReference type="EMBL" id="QXFV01000742">
    <property type="protein sequence ID" value="KAE9028094.1"/>
    <property type="molecule type" value="Genomic_DNA"/>
</dbReference>
<dbReference type="OrthoDB" id="128169at2759"/>
<dbReference type="Proteomes" id="UP000429607">
    <property type="component" value="Unassembled WGS sequence"/>
</dbReference>
<feature type="region of interest" description="Disordered" evidence="1">
    <location>
        <begin position="65"/>
        <end position="99"/>
    </location>
</feature>
<proteinExistence type="predicted"/>
<evidence type="ECO:0000313" key="2">
    <source>
        <dbReference type="EMBL" id="KAE9021721.1"/>
    </source>
</evidence>
<feature type="compositionally biased region" description="Acidic residues" evidence="1">
    <location>
        <begin position="73"/>
        <end position="82"/>
    </location>
</feature>
<feature type="region of interest" description="Disordered" evidence="1">
    <location>
        <begin position="24"/>
        <end position="43"/>
    </location>
</feature>
<accession>A0A6A3LQ63</accession>
<evidence type="ECO:0000313" key="5">
    <source>
        <dbReference type="Proteomes" id="UP000429607"/>
    </source>
</evidence>
<evidence type="ECO:0000313" key="4">
    <source>
        <dbReference type="EMBL" id="KAE9336342.1"/>
    </source>
</evidence>
<evidence type="ECO:0000313" key="6">
    <source>
        <dbReference type="Proteomes" id="UP000434957"/>
    </source>
</evidence>
<name>A0A6A3LQ63_9STRA</name>
<sequence length="210" mass="24673">MCKQERIREKLDLKVEENRDFVETAEATAESRKREEQLRQAGLRHRENVAGSIIGDRVTELGGRQQRLSSEGIIEDAPDENAESGQGTRTQRQRRNPRHQQRIEAMLEDELTTTSDLEACRLALEEKRFAAYVELQRAQLELQREGLQLAREDRKQSLELELKKLIMKPDAFQAEMRVRAAERDQHREEFERSCELKFKKLELMLKSQQK</sequence>
<dbReference type="EMBL" id="QXFT01000760">
    <property type="protein sequence ID" value="KAE9336342.1"/>
    <property type="molecule type" value="Genomic_DNA"/>
</dbReference>
<dbReference type="Proteomes" id="UP000434957">
    <property type="component" value="Unassembled WGS sequence"/>
</dbReference>
<dbReference type="EMBL" id="QXFU01000756">
    <property type="protein sequence ID" value="KAE9021721.1"/>
    <property type="molecule type" value="Genomic_DNA"/>
</dbReference>
<feature type="compositionally biased region" description="Basic and acidic residues" evidence="1">
    <location>
        <begin position="29"/>
        <end position="43"/>
    </location>
</feature>
<gene>
    <name evidence="3" type="ORF">PR001_g11810</name>
    <name evidence="2" type="ORF">PR002_g12167</name>
    <name evidence="4" type="ORF">PR003_g12555</name>
</gene>
<protein>
    <submittedName>
        <fullName evidence="2">Uncharacterized protein</fullName>
    </submittedName>
</protein>
<dbReference type="AlphaFoldDB" id="A0A6A3LQ63"/>
<organism evidence="2 7">
    <name type="scientific">Phytophthora rubi</name>
    <dbReference type="NCBI Taxonomy" id="129364"/>
    <lineage>
        <taxon>Eukaryota</taxon>
        <taxon>Sar</taxon>
        <taxon>Stramenopiles</taxon>
        <taxon>Oomycota</taxon>
        <taxon>Peronosporomycetes</taxon>
        <taxon>Peronosporales</taxon>
        <taxon>Peronosporaceae</taxon>
        <taxon>Phytophthora</taxon>
    </lineage>
</organism>
<evidence type="ECO:0000313" key="3">
    <source>
        <dbReference type="EMBL" id="KAE9028094.1"/>
    </source>
</evidence>
<reference evidence="5 7" key="1">
    <citation type="submission" date="2018-09" db="EMBL/GenBank/DDBJ databases">
        <title>Genomic investigation of the strawberry pathogen Phytophthora fragariae indicates pathogenicity is determined by transcriptional variation in three key races.</title>
        <authorList>
            <person name="Adams T.M."/>
            <person name="Armitage A.D."/>
            <person name="Sobczyk M.K."/>
            <person name="Bates H.J."/>
            <person name="Dunwell J.M."/>
            <person name="Nellist C.F."/>
            <person name="Harrison R.J."/>
        </authorList>
    </citation>
    <scope>NUCLEOTIDE SEQUENCE [LARGE SCALE GENOMIC DNA]</scope>
    <source>
        <strain evidence="3 5">SCRP249</strain>
        <strain evidence="2 7">SCRP324</strain>
        <strain evidence="4 6">SCRP333</strain>
    </source>
</reference>
<dbReference type="Proteomes" id="UP000435112">
    <property type="component" value="Unassembled WGS sequence"/>
</dbReference>
<evidence type="ECO:0000256" key="1">
    <source>
        <dbReference type="SAM" id="MobiDB-lite"/>
    </source>
</evidence>